<dbReference type="EMBL" id="QSJZ01000001">
    <property type="protein sequence ID" value="RHE25640.1"/>
    <property type="molecule type" value="Genomic_DNA"/>
</dbReference>
<evidence type="ECO:0000256" key="2">
    <source>
        <dbReference type="SAM" id="SignalP"/>
    </source>
</evidence>
<organism evidence="3 9">
    <name type="scientific">Bacteroides uniformis</name>
    <dbReference type="NCBI Taxonomy" id="820"/>
    <lineage>
        <taxon>Bacteria</taxon>
        <taxon>Pseudomonadati</taxon>
        <taxon>Bacteroidota</taxon>
        <taxon>Bacteroidia</taxon>
        <taxon>Bacteroidales</taxon>
        <taxon>Bacteroidaceae</taxon>
        <taxon>Bacteroides</taxon>
    </lineage>
</organism>
<evidence type="ECO:0000313" key="5">
    <source>
        <dbReference type="EMBL" id="RGS54609.1"/>
    </source>
</evidence>
<keyword evidence="1" id="KW-0812">Transmembrane</keyword>
<dbReference type="Proteomes" id="UP000283601">
    <property type="component" value="Unassembled WGS sequence"/>
</dbReference>
<dbReference type="EMBL" id="WCUG01000004">
    <property type="protein sequence ID" value="KAB4171693.1"/>
    <property type="molecule type" value="Genomic_DNA"/>
</dbReference>
<evidence type="ECO:0000313" key="7">
    <source>
        <dbReference type="EMBL" id="RGZ46567.1"/>
    </source>
</evidence>
<name>A0A174N6X8_BACUN</name>
<dbReference type="EMBL" id="QSEE01000016">
    <property type="protein sequence ID" value="RGZ46567.1"/>
    <property type="molecule type" value="Genomic_DNA"/>
</dbReference>
<feature type="chain" id="PRO_5036008645" evidence="2">
    <location>
        <begin position="21"/>
        <end position="359"/>
    </location>
</feature>
<feature type="transmembrane region" description="Helical" evidence="1">
    <location>
        <begin position="330"/>
        <end position="352"/>
    </location>
</feature>
<protein>
    <submittedName>
        <fullName evidence="3">Membrane exported protein</fullName>
    </submittedName>
</protein>
<dbReference type="Proteomes" id="UP000433928">
    <property type="component" value="Unassembled WGS sequence"/>
</dbReference>
<reference evidence="10 11" key="2">
    <citation type="submission" date="2018-08" db="EMBL/GenBank/DDBJ databases">
        <title>A genome reference for cultivated species of the human gut microbiota.</title>
        <authorList>
            <person name="Zou Y."/>
            <person name="Xue W."/>
            <person name="Luo G."/>
        </authorList>
    </citation>
    <scope>NUCLEOTIDE SEQUENCE [LARGE SCALE GENOMIC DNA]</scope>
    <source>
        <strain evidence="6 12">AF17-20</strain>
        <strain evidence="5 13">AF21-53</strain>
        <strain evidence="8 10">AM29-12AC</strain>
        <strain evidence="7 11">AM50-4</strain>
    </source>
</reference>
<evidence type="ECO:0000313" key="9">
    <source>
        <dbReference type="Proteomes" id="UP000095766"/>
    </source>
</evidence>
<evidence type="ECO:0000313" key="4">
    <source>
        <dbReference type="EMBL" id="KAB4171693.1"/>
    </source>
</evidence>
<gene>
    <name evidence="8" type="ORF">DW758_00785</name>
    <name evidence="7" type="ORF">DW988_15220</name>
    <name evidence="6" type="ORF">DWW83_03525</name>
    <name evidence="5" type="ORF">DWX87_10365</name>
    <name evidence="3" type="ORF">ERS852510_01562</name>
    <name evidence="4" type="ORF">GAQ59_04995</name>
</gene>
<evidence type="ECO:0000256" key="1">
    <source>
        <dbReference type="SAM" id="Phobius"/>
    </source>
</evidence>
<dbReference type="EMBL" id="CZAO01000006">
    <property type="protein sequence ID" value="CUP44492.1"/>
    <property type="molecule type" value="Genomic_DNA"/>
</dbReference>
<feature type="transmembrane region" description="Helical" evidence="1">
    <location>
        <begin position="156"/>
        <end position="178"/>
    </location>
</feature>
<dbReference type="Proteomes" id="UP000283684">
    <property type="component" value="Unassembled WGS sequence"/>
</dbReference>
<keyword evidence="2" id="KW-0732">Signal</keyword>
<keyword evidence="1" id="KW-1133">Transmembrane helix</keyword>
<evidence type="ECO:0000313" key="11">
    <source>
        <dbReference type="Proteomes" id="UP000283684"/>
    </source>
</evidence>
<dbReference type="EMBL" id="QRXV01000003">
    <property type="protein sequence ID" value="RGU40646.1"/>
    <property type="molecule type" value="Genomic_DNA"/>
</dbReference>
<accession>A0A174N6X8</accession>
<dbReference type="GeneID" id="99752418"/>
<dbReference type="AlphaFoldDB" id="A0A174N6X8"/>
<sequence length="359" mass="40944">MKRYLFLIALLIAWSGRVVAQSVTVDATIDSLQILIGEQAKIKLQVSLDADKRAIFPVYTDTLVNGVEIIDVAKPDTQLLNDGRRALITQEYTVTSFDSALYYLPPMEVTVDNEKYRSKALALKVYSVNVPLDPENPEQFFGPKTVMQAPFAWEDWYGLMACGALIIPIGILLVYLIMRFFDNKPIIRKVKVEPKLPPHQLAMQEIERIKNEKVWQKGEPKEYYTELTDALRTYIKDRFGFNALEMTSTEIIDKLLEMKDKEAISDLRELFQTADLVKFAKHNPLMNENDANLINAIDFINETKEKEEENAKPQPTEITIIEKRSLRTKVLLGTGIVVLAVALVSSLIYIGLELYNYFA</sequence>
<dbReference type="Proteomes" id="UP000095766">
    <property type="component" value="Unassembled WGS sequence"/>
</dbReference>
<evidence type="ECO:0000313" key="6">
    <source>
        <dbReference type="EMBL" id="RGU40646.1"/>
    </source>
</evidence>
<evidence type="ECO:0000313" key="10">
    <source>
        <dbReference type="Proteomes" id="UP000283601"/>
    </source>
</evidence>
<evidence type="ECO:0000313" key="8">
    <source>
        <dbReference type="EMBL" id="RHE25640.1"/>
    </source>
</evidence>
<evidence type="ECO:0000313" key="12">
    <source>
        <dbReference type="Proteomes" id="UP000284022"/>
    </source>
</evidence>
<evidence type="ECO:0000313" key="13">
    <source>
        <dbReference type="Proteomes" id="UP000285283"/>
    </source>
</evidence>
<reference evidence="3 9" key="1">
    <citation type="submission" date="2015-09" db="EMBL/GenBank/DDBJ databases">
        <authorList>
            <consortium name="Pathogen Informatics"/>
        </authorList>
    </citation>
    <scope>NUCLEOTIDE SEQUENCE [LARGE SCALE GENOMIC DNA]</scope>
    <source>
        <strain evidence="3 9">2789STDY5834898</strain>
    </source>
</reference>
<proteinExistence type="predicted"/>
<dbReference type="Proteomes" id="UP000284022">
    <property type="component" value="Unassembled WGS sequence"/>
</dbReference>
<dbReference type="Proteomes" id="UP000285283">
    <property type="component" value="Unassembled WGS sequence"/>
</dbReference>
<evidence type="ECO:0000313" key="14">
    <source>
        <dbReference type="Proteomes" id="UP000433928"/>
    </source>
</evidence>
<evidence type="ECO:0000313" key="3">
    <source>
        <dbReference type="EMBL" id="CUP44492.1"/>
    </source>
</evidence>
<dbReference type="EMBL" id="QRVP01000008">
    <property type="protein sequence ID" value="RGS54609.1"/>
    <property type="molecule type" value="Genomic_DNA"/>
</dbReference>
<dbReference type="RefSeq" id="WP_005827749.1">
    <property type="nucleotide sequence ID" value="NZ_BAABXG010000001.1"/>
</dbReference>
<reference evidence="4 14" key="3">
    <citation type="journal article" date="2019" name="Nat. Med.">
        <title>A library of human gut bacterial isolates paired with longitudinal multiomics data enables mechanistic microbiome research.</title>
        <authorList>
            <person name="Poyet M."/>
            <person name="Groussin M."/>
            <person name="Gibbons S.M."/>
            <person name="Avila-Pacheco J."/>
            <person name="Jiang X."/>
            <person name="Kearney S.M."/>
            <person name="Perrotta A.R."/>
            <person name="Berdy B."/>
            <person name="Zhao S."/>
            <person name="Lieberman T.D."/>
            <person name="Swanson P.K."/>
            <person name="Smith M."/>
            <person name="Roesemann S."/>
            <person name="Alexander J.E."/>
            <person name="Rich S.A."/>
            <person name="Livny J."/>
            <person name="Vlamakis H."/>
            <person name="Clish C."/>
            <person name="Bullock K."/>
            <person name="Deik A."/>
            <person name="Scott J."/>
            <person name="Pierce K.A."/>
            <person name="Xavier R.J."/>
            <person name="Alm E.J."/>
        </authorList>
    </citation>
    <scope>NUCLEOTIDE SEQUENCE [LARGE SCALE GENOMIC DNA]</scope>
    <source>
        <strain evidence="4 14">BIOML-A27</strain>
    </source>
</reference>
<feature type="signal peptide" evidence="2">
    <location>
        <begin position="1"/>
        <end position="20"/>
    </location>
</feature>
<keyword evidence="1" id="KW-0472">Membrane</keyword>